<dbReference type="InterPro" id="IPR029526">
    <property type="entry name" value="PGBD"/>
</dbReference>
<dbReference type="PANTHER" id="PTHR46599">
    <property type="entry name" value="PIGGYBAC TRANSPOSABLE ELEMENT-DERIVED PROTEIN 4"/>
    <property type="match status" value="1"/>
</dbReference>
<name>A0A6J8DSY3_MYTCO</name>
<dbReference type="Pfam" id="PF13843">
    <property type="entry name" value="DDE_Tnp_1_7"/>
    <property type="match status" value="1"/>
</dbReference>
<gene>
    <name evidence="2" type="ORF">MCOR_43954</name>
</gene>
<dbReference type="PANTHER" id="PTHR46599:SF3">
    <property type="entry name" value="PIGGYBAC TRANSPOSABLE ELEMENT-DERIVED PROTEIN 4"/>
    <property type="match status" value="1"/>
</dbReference>
<accession>A0A6J8DSY3</accession>
<evidence type="ECO:0000259" key="1">
    <source>
        <dbReference type="Pfam" id="PF13843"/>
    </source>
</evidence>
<dbReference type="AlphaFoldDB" id="A0A6J8DSY3"/>
<reference evidence="2 3" key="1">
    <citation type="submission" date="2020-06" db="EMBL/GenBank/DDBJ databases">
        <authorList>
            <person name="Li R."/>
            <person name="Bekaert M."/>
        </authorList>
    </citation>
    <scope>NUCLEOTIDE SEQUENCE [LARGE SCALE GENOMIC DNA]</scope>
    <source>
        <strain evidence="3">wild</strain>
    </source>
</reference>
<evidence type="ECO:0000313" key="3">
    <source>
        <dbReference type="Proteomes" id="UP000507470"/>
    </source>
</evidence>
<proteinExistence type="predicted"/>
<dbReference type="Proteomes" id="UP000507470">
    <property type="component" value="Unassembled WGS sequence"/>
</dbReference>
<protein>
    <recommendedName>
        <fullName evidence="1">PiggyBac transposable element-derived protein domain-containing protein</fullName>
    </recommendedName>
</protein>
<keyword evidence="3" id="KW-1185">Reference proteome</keyword>
<evidence type="ECO:0000313" key="2">
    <source>
        <dbReference type="EMBL" id="CAC5410792.1"/>
    </source>
</evidence>
<dbReference type="OrthoDB" id="128757at2759"/>
<dbReference type="EMBL" id="CACVKT020007808">
    <property type="protein sequence ID" value="CAC5410792.1"/>
    <property type="molecule type" value="Genomic_DNA"/>
</dbReference>
<organism evidence="2 3">
    <name type="scientific">Mytilus coruscus</name>
    <name type="common">Sea mussel</name>
    <dbReference type="NCBI Taxonomy" id="42192"/>
    <lineage>
        <taxon>Eukaryota</taxon>
        <taxon>Metazoa</taxon>
        <taxon>Spiralia</taxon>
        <taxon>Lophotrochozoa</taxon>
        <taxon>Mollusca</taxon>
        <taxon>Bivalvia</taxon>
        <taxon>Autobranchia</taxon>
        <taxon>Pteriomorphia</taxon>
        <taxon>Mytilida</taxon>
        <taxon>Mytiloidea</taxon>
        <taxon>Mytilidae</taxon>
        <taxon>Mytilinae</taxon>
        <taxon>Mytilus</taxon>
    </lineage>
</organism>
<feature type="domain" description="PiggyBac transposable element-derived protein" evidence="1">
    <location>
        <begin position="44"/>
        <end position="135"/>
    </location>
</feature>
<sequence length="161" mass="18545">MSDSESEGPPESDDSDEENIDIRLYHGVDNALDRIVELLNEDENEDVEEFDGPYLDYLHKKFDGEYYPAQNVSIDECMVPFKGRLGIKQYIKDKPNKWGIKTFLLWDFLTTYCFRFEIYIARNSEFEGENLGLTAAVKLSGQILGYFFTEAIVTGIPSSRQ</sequence>